<evidence type="ECO:0000313" key="3">
    <source>
        <dbReference type="Proteomes" id="UP000600547"/>
    </source>
</evidence>
<keyword evidence="1" id="KW-0812">Transmembrane</keyword>
<organism evidence="2 3">
    <name type="scientific">Deinococcus arenae</name>
    <dbReference type="NCBI Taxonomy" id="1452751"/>
    <lineage>
        <taxon>Bacteria</taxon>
        <taxon>Thermotogati</taxon>
        <taxon>Deinococcota</taxon>
        <taxon>Deinococci</taxon>
        <taxon>Deinococcales</taxon>
        <taxon>Deinococcaceae</taxon>
        <taxon>Deinococcus</taxon>
    </lineage>
</organism>
<feature type="transmembrane region" description="Helical" evidence="1">
    <location>
        <begin position="20"/>
        <end position="41"/>
    </location>
</feature>
<feature type="transmembrane region" description="Helical" evidence="1">
    <location>
        <begin position="96"/>
        <end position="118"/>
    </location>
</feature>
<dbReference type="InterPro" id="IPR010718">
    <property type="entry name" value="DUF1294"/>
</dbReference>
<keyword evidence="1" id="KW-1133">Transmembrane helix</keyword>
<dbReference type="EMBL" id="BMQG01000002">
    <property type="protein sequence ID" value="GGM32691.1"/>
    <property type="molecule type" value="Genomic_DNA"/>
</dbReference>
<reference evidence="3" key="1">
    <citation type="journal article" date="2019" name="Int. J. Syst. Evol. Microbiol.">
        <title>The Global Catalogue of Microorganisms (GCM) 10K type strain sequencing project: providing services to taxonomists for standard genome sequencing and annotation.</title>
        <authorList>
            <consortium name="The Broad Institute Genomics Platform"/>
            <consortium name="The Broad Institute Genome Sequencing Center for Infectious Disease"/>
            <person name="Wu L."/>
            <person name="Ma J."/>
        </authorList>
    </citation>
    <scope>NUCLEOTIDE SEQUENCE [LARGE SCALE GENOMIC DNA]</scope>
    <source>
        <strain evidence="3">JCM 31047</strain>
    </source>
</reference>
<evidence type="ECO:0000313" key="2">
    <source>
        <dbReference type="EMBL" id="GGM32691.1"/>
    </source>
</evidence>
<protein>
    <recommendedName>
        <fullName evidence="4">DUF1294 domain-containing protein</fullName>
    </recommendedName>
</protein>
<name>A0A8H9GK66_9DEIO</name>
<dbReference type="AlphaFoldDB" id="A0A8H9GK66"/>
<evidence type="ECO:0000256" key="1">
    <source>
        <dbReference type="SAM" id="Phobius"/>
    </source>
</evidence>
<comment type="caution">
    <text evidence="2">The sequence shown here is derived from an EMBL/GenBank/DDBJ whole genome shotgun (WGS) entry which is preliminary data.</text>
</comment>
<evidence type="ECO:0008006" key="4">
    <source>
        <dbReference type="Google" id="ProtNLM"/>
    </source>
</evidence>
<keyword evidence="3" id="KW-1185">Reference proteome</keyword>
<keyword evidence="1" id="KW-0472">Membrane</keyword>
<accession>A0A8H9GK66</accession>
<sequence length="119" mass="13480">MSSDWQLVVQPPVALTVAELLLRLILAWQVVWGLVAFVAMWRDKGLAAEGQGRTRTPERELHALEARGGWLGSWLGQRVFRHKTRKVAYQRVFRRIALVWALADVLIVAGLILLPAIFN</sequence>
<dbReference type="Proteomes" id="UP000600547">
    <property type="component" value="Unassembled WGS sequence"/>
</dbReference>
<gene>
    <name evidence="2" type="ORF">GCM10008956_06140</name>
</gene>
<dbReference type="Pfam" id="PF06961">
    <property type="entry name" value="DUF1294"/>
    <property type="match status" value="1"/>
</dbReference>
<dbReference type="RefSeq" id="WP_229781034.1">
    <property type="nucleotide sequence ID" value="NZ_BMQG01000002.1"/>
</dbReference>
<proteinExistence type="predicted"/>